<dbReference type="Proteomes" id="UP000477750">
    <property type="component" value="Unassembled WGS sequence"/>
</dbReference>
<evidence type="ECO:0000313" key="3">
    <source>
        <dbReference type="Proteomes" id="UP000477750"/>
    </source>
</evidence>
<feature type="compositionally biased region" description="Low complexity" evidence="1">
    <location>
        <begin position="507"/>
        <end position="521"/>
    </location>
</feature>
<protein>
    <submittedName>
        <fullName evidence="2">Uncharacterized protein</fullName>
    </submittedName>
</protein>
<evidence type="ECO:0000256" key="1">
    <source>
        <dbReference type="SAM" id="MobiDB-lite"/>
    </source>
</evidence>
<feature type="compositionally biased region" description="Acidic residues" evidence="1">
    <location>
        <begin position="530"/>
        <end position="541"/>
    </location>
</feature>
<comment type="caution">
    <text evidence="2">The sequence shown here is derived from an EMBL/GenBank/DDBJ whole genome shotgun (WGS) entry which is preliminary data.</text>
</comment>
<accession>A0A6L5G7Z9</accession>
<feature type="region of interest" description="Disordered" evidence="1">
    <location>
        <begin position="497"/>
        <end position="562"/>
    </location>
</feature>
<gene>
    <name evidence="2" type="ORF">GFD30_09145</name>
</gene>
<name>A0A6L5G7Z9_9ACTN</name>
<keyword evidence="3" id="KW-1185">Reference proteome</keyword>
<feature type="compositionally biased region" description="Gly residues" evidence="1">
    <location>
        <begin position="497"/>
        <end position="506"/>
    </location>
</feature>
<dbReference type="AlphaFoldDB" id="A0A6L5G7Z9"/>
<organism evidence="2 3">
    <name type="scientific">Glycomyces albidus</name>
    <dbReference type="NCBI Taxonomy" id="2656774"/>
    <lineage>
        <taxon>Bacteria</taxon>
        <taxon>Bacillati</taxon>
        <taxon>Actinomycetota</taxon>
        <taxon>Actinomycetes</taxon>
        <taxon>Glycomycetales</taxon>
        <taxon>Glycomycetaceae</taxon>
        <taxon>Glycomyces</taxon>
    </lineage>
</organism>
<evidence type="ECO:0000313" key="2">
    <source>
        <dbReference type="EMBL" id="MQM25733.1"/>
    </source>
</evidence>
<sequence length="562" mass="56503">MTDGGLIEGSAPGGDAGSEYVTVFEGGTAEADTAEAGGDTALVYDGGGTAYETASYDTAAYDAAGGYGESSYDTAVYTEPTASSEIAFGDTGASGGGRAGCSAGACPHPVAHPAEAEWEQLVSAVPVEGQLGRFKPRCEGMSYPTEDDFRSAVAAVRPLDPDLFSLQRLRTGWTEEVAAVLADWPGLMRTKLAALSGGWAGTDFDAFGEQADQAKALVEGVLDDIEAAAGELKNREEALYTLQGGDSGEIPYPAPMVGADGEWTSLVAIHVRPAWWHGDCILMGCEEAEQALRLGGADASLAAEVRAFIEERAGTAAVDAVVSDARLRAGEEAKTAFASRISAELAGYAERHAAIDESIAEKRGGQSEQLAAMRTDGADRPYPDSADASFMDLASPAMEQPAPPVTPQATQDPSPVPPGGDGTVKTEDAADSTAAQESADGAVSGGLAGGGGGGFGAVGGYSGGGTVATGGALPAAGGGSAFTGAAPGVFGPGGATGPAASGGSGSSVGAARGAVVGQQAADARKKNEKSEEDEEAEESDDLLFRETGNVWGYVRPGDDPYI</sequence>
<proteinExistence type="predicted"/>
<dbReference type="EMBL" id="WIAO01000008">
    <property type="protein sequence ID" value="MQM25733.1"/>
    <property type="molecule type" value="Genomic_DNA"/>
</dbReference>
<dbReference type="RefSeq" id="WP_153024883.1">
    <property type="nucleotide sequence ID" value="NZ_WIAO01000008.1"/>
</dbReference>
<feature type="region of interest" description="Disordered" evidence="1">
    <location>
        <begin position="397"/>
        <end position="445"/>
    </location>
</feature>
<reference evidence="2 3" key="1">
    <citation type="submission" date="2019-10" db="EMBL/GenBank/DDBJ databases">
        <title>Glycomyces albidus sp. nov., a novel actinomycete isolated from rhizosphere soil of wheat (Triticum aestivum L.).</title>
        <authorList>
            <person name="Qian L."/>
        </authorList>
    </citation>
    <scope>NUCLEOTIDE SEQUENCE [LARGE SCALE GENOMIC DNA]</scope>
    <source>
        <strain evidence="2 3">NEAU-7082</strain>
    </source>
</reference>